<dbReference type="Pfam" id="PF05525">
    <property type="entry name" value="Branch_AA_trans"/>
    <property type="match status" value="1"/>
</dbReference>
<comment type="similarity">
    <text evidence="2">Belongs to the branched chain amino acid transporter family.</text>
</comment>
<protein>
    <submittedName>
        <fullName evidence="10">Branched-chain amino acid transport system II carrier protein</fullName>
    </submittedName>
</protein>
<dbReference type="GO" id="GO:0015188">
    <property type="term" value="F:L-isoleucine transmembrane transporter activity"/>
    <property type="evidence" value="ECO:0007669"/>
    <property type="project" value="TreeGrafter"/>
</dbReference>
<comment type="subcellular location">
    <subcellularLocation>
        <location evidence="1">Cell membrane</location>
        <topology evidence="1">Multi-pass membrane protein</topology>
    </subcellularLocation>
</comment>
<name>A0A173DYI5_9CHLA</name>
<gene>
    <name evidence="10" type="ORF">M787_001490</name>
</gene>
<feature type="transmembrane region" description="Helical" evidence="9">
    <location>
        <begin position="16"/>
        <end position="37"/>
    </location>
</feature>
<keyword evidence="5 9" id="KW-0812">Transmembrane</keyword>
<feature type="transmembrane region" description="Helical" evidence="9">
    <location>
        <begin position="300"/>
        <end position="324"/>
    </location>
</feature>
<dbReference type="GO" id="GO:0015818">
    <property type="term" value="P:isoleucine transport"/>
    <property type="evidence" value="ECO:0007669"/>
    <property type="project" value="TreeGrafter"/>
</dbReference>
<dbReference type="PANTHER" id="PTHR30588:SF0">
    <property type="entry name" value="BRANCHED-CHAIN AMINO ACID PERMEASE BRNQ"/>
    <property type="match status" value="1"/>
</dbReference>
<dbReference type="KEGG" id="cgz:M787_001490"/>
<evidence type="ECO:0000256" key="3">
    <source>
        <dbReference type="ARBA" id="ARBA00022448"/>
    </source>
</evidence>
<dbReference type="RefSeq" id="WP_021828695.1">
    <property type="nucleotide sequence ID" value="NZ_CP015840.1"/>
</dbReference>
<dbReference type="GO" id="GO:0015190">
    <property type="term" value="F:L-leucine transmembrane transporter activity"/>
    <property type="evidence" value="ECO:0007669"/>
    <property type="project" value="TreeGrafter"/>
</dbReference>
<evidence type="ECO:0000256" key="7">
    <source>
        <dbReference type="ARBA" id="ARBA00022989"/>
    </source>
</evidence>
<dbReference type="GeneID" id="81477976"/>
<dbReference type="GO" id="GO:0005886">
    <property type="term" value="C:plasma membrane"/>
    <property type="evidence" value="ECO:0007669"/>
    <property type="project" value="UniProtKB-SubCell"/>
</dbReference>
<keyword evidence="7 9" id="KW-1133">Transmembrane helix</keyword>
<feature type="transmembrane region" description="Helical" evidence="9">
    <location>
        <begin position="336"/>
        <end position="355"/>
    </location>
</feature>
<evidence type="ECO:0000256" key="9">
    <source>
        <dbReference type="SAM" id="Phobius"/>
    </source>
</evidence>
<evidence type="ECO:0000256" key="5">
    <source>
        <dbReference type="ARBA" id="ARBA00022692"/>
    </source>
</evidence>
<evidence type="ECO:0000256" key="1">
    <source>
        <dbReference type="ARBA" id="ARBA00004651"/>
    </source>
</evidence>
<evidence type="ECO:0000313" key="10">
    <source>
        <dbReference type="EMBL" id="ANG65994.1"/>
    </source>
</evidence>
<feature type="transmembrane region" description="Helical" evidence="9">
    <location>
        <begin position="81"/>
        <end position="107"/>
    </location>
</feature>
<evidence type="ECO:0000256" key="8">
    <source>
        <dbReference type="ARBA" id="ARBA00023136"/>
    </source>
</evidence>
<evidence type="ECO:0000256" key="6">
    <source>
        <dbReference type="ARBA" id="ARBA00022970"/>
    </source>
</evidence>
<dbReference type="STRING" id="1143323.M787_001490"/>
<feature type="transmembrane region" description="Helical" evidence="9">
    <location>
        <begin position="49"/>
        <end position="74"/>
    </location>
</feature>
<feature type="transmembrane region" description="Helical" evidence="9">
    <location>
        <begin position="127"/>
        <end position="146"/>
    </location>
</feature>
<accession>A0A173DYI5</accession>
<feature type="transmembrane region" description="Helical" evidence="9">
    <location>
        <begin position="361"/>
        <end position="383"/>
    </location>
</feature>
<dbReference type="OrthoDB" id="9783920at2"/>
<dbReference type="GO" id="GO:0015820">
    <property type="term" value="P:L-leucine transport"/>
    <property type="evidence" value="ECO:0007669"/>
    <property type="project" value="TreeGrafter"/>
</dbReference>
<dbReference type="Proteomes" id="UP000019147">
    <property type="component" value="Chromosome"/>
</dbReference>
<keyword evidence="4" id="KW-1003">Cell membrane</keyword>
<keyword evidence="8 9" id="KW-0472">Membrane</keyword>
<dbReference type="InterPro" id="IPR004685">
    <property type="entry name" value="Brnchd-chn_aa_trnsp_Livcs"/>
</dbReference>
<dbReference type="eggNOG" id="COG1114">
    <property type="taxonomic scope" value="Bacteria"/>
</dbReference>
<evidence type="ECO:0000256" key="4">
    <source>
        <dbReference type="ARBA" id="ARBA00022475"/>
    </source>
</evidence>
<dbReference type="EMBL" id="CP015840">
    <property type="protein sequence ID" value="ANG65994.1"/>
    <property type="molecule type" value="Genomic_DNA"/>
</dbReference>
<evidence type="ECO:0000313" key="11">
    <source>
        <dbReference type="Proteomes" id="UP000019147"/>
    </source>
</evidence>
<dbReference type="NCBIfam" id="TIGR00796">
    <property type="entry name" value="livcs"/>
    <property type="match status" value="1"/>
</dbReference>
<feature type="transmembrane region" description="Helical" evidence="9">
    <location>
        <begin position="153"/>
        <end position="174"/>
    </location>
</feature>
<feature type="transmembrane region" description="Helical" evidence="9">
    <location>
        <begin position="248"/>
        <end position="267"/>
    </location>
</feature>
<reference evidence="10 11" key="1">
    <citation type="journal article" date="2014" name="Syst. Appl. Microbiol.">
        <title>Evidence for the existence of two new members of the family Chlamydiaceae and proposal of Chlamydia avium sp. nov. and Chlamydia gallinacea sp. nov.</title>
        <authorList>
            <person name="Sachse K."/>
            <person name="Laroucau K."/>
            <person name="Riege K."/>
            <person name="Wehner S."/>
            <person name="Dilcher M."/>
            <person name="Creasy H.H."/>
            <person name="Weidmann M."/>
            <person name="Myers G."/>
            <person name="Vorimore F."/>
            <person name="Vicari N."/>
            <person name="Magnino S."/>
            <person name="Liebler-Tenorio E."/>
            <person name="Ruettger A."/>
            <person name="Bavoil P.M."/>
            <person name="Hufert F.T."/>
            <person name="Rossello-Mora R."/>
            <person name="Marz M."/>
        </authorList>
    </citation>
    <scope>NUCLEOTIDE SEQUENCE [LARGE SCALE GENOMIC DNA]</scope>
    <source>
        <strain evidence="10 11">08-1274/3</strain>
    </source>
</reference>
<sequence length="409" mass="44661">MIKRASNRRDPSAHKLSVWSIGGSIFAMFFGAGNIVFPLVLGCRYYTHPWIAGLGMMITAVCVPLLGLFSALLYSGDYRKLFSLIGKTPGAIFVVAILCLIGPFGGLPRSIAISHATLASLSDTKTALLPSLPIFSLGCCLLIYIFSCKLSKLIQWLGTVFFPMMLAILLWIIFKGLTIPAHPNLAPAFTKEQSWLAGVIEGFNTMDLLASFFFCSIALISIQQMLANSKDDEAPLDFQKINKKDKRTLILAFVLAAILLGCIYFGFTLCASRHAGVLAHVSKGQILGKISTIVLGKNSLLTGICVFIACLTTEIALVGIIADFLSRVISSKQMTYSNAVILTLIPSYFISILNFENISSLLLPLLQLSYPALIALTCGTIAYKLWNFRHVRALFYLTFAFTIISRLIG</sequence>
<organism evidence="10 11">
    <name type="scientific">Chlamydia gallinacea 08-1274/3</name>
    <dbReference type="NCBI Taxonomy" id="1143323"/>
    <lineage>
        <taxon>Bacteria</taxon>
        <taxon>Pseudomonadati</taxon>
        <taxon>Chlamydiota</taxon>
        <taxon>Chlamydiia</taxon>
        <taxon>Chlamydiales</taxon>
        <taxon>Chlamydiaceae</taxon>
        <taxon>Chlamydia/Chlamydophila group</taxon>
        <taxon>Chlamydia</taxon>
    </lineage>
</organism>
<evidence type="ECO:0000256" key="2">
    <source>
        <dbReference type="ARBA" id="ARBA00008540"/>
    </source>
</evidence>
<keyword evidence="3" id="KW-0813">Transport</keyword>
<dbReference type="AlphaFoldDB" id="A0A173DYI5"/>
<dbReference type="GO" id="GO:0005304">
    <property type="term" value="F:L-valine transmembrane transporter activity"/>
    <property type="evidence" value="ECO:0007669"/>
    <property type="project" value="TreeGrafter"/>
</dbReference>
<dbReference type="PANTHER" id="PTHR30588">
    <property type="entry name" value="BRANCHED-CHAIN AMINO ACID TRANSPORT SYSTEM 2 CARRIER PROTEIN"/>
    <property type="match status" value="1"/>
</dbReference>
<keyword evidence="6" id="KW-0029">Amino-acid transport</keyword>
<proteinExistence type="inferred from homology"/>
<feature type="transmembrane region" description="Helical" evidence="9">
    <location>
        <begin position="390"/>
        <end position="408"/>
    </location>
</feature>